<keyword evidence="3" id="KW-1185">Reference proteome</keyword>
<name>A0ABT7PKU9_9BACT</name>
<proteinExistence type="predicted"/>
<evidence type="ECO:0000313" key="2">
    <source>
        <dbReference type="EMBL" id="MDM4017095.1"/>
    </source>
</evidence>
<dbReference type="Gene3D" id="3.40.50.150">
    <property type="entry name" value="Vaccinia Virus protein VP39"/>
    <property type="match status" value="1"/>
</dbReference>
<sequence length="250" mass="27995">MPIPVRDTFDSDRADLKIQVTDDGSRTLVRTGTSDSFHSGCGALSETEHVYIQNSGVLDRLRHRRPTRVLEVGLGTAMGLIATLSHAIDHDCELEYVAVETDWVSASIVRMLRPYQWTKHHVLVDRFLAYRDSLSTAVAPGSYPWTFDSKRRVRIEIVDVLRWKPKDTRPFDAIYFDPFCPENAPELWTPDCFKHMRSLIDSGGSLTTYSCSRPVRDALEAGGWNVTRVPGPAGGKREVLVANPGEPSPL</sequence>
<protein>
    <submittedName>
        <fullName evidence="2">tRNA (5-methylaminomethyl-2-thiouridine)(34)-methyltransferase MnmD</fullName>
    </submittedName>
</protein>
<dbReference type="NCBIfam" id="NF033855">
    <property type="entry name" value="tRNA_MNMC2"/>
    <property type="match status" value="1"/>
</dbReference>
<dbReference type="Pfam" id="PF05430">
    <property type="entry name" value="Methyltransf_30"/>
    <property type="match status" value="1"/>
</dbReference>
<dbReference type="RefSeq" id="WP_289164597.1">
    <property type="nucleotide sequence ID" value="NZ_JASZZN010000012.1"/>
</dbReference>
<dbReference type="InterPro" id="IPR008471">
    <property type="entry name" value="MnmC-like_methylTransf"/>
</dbReference>
<dbReference type="Proteomes" id="UP001239462">
    <property type="component" value="Unassembled WGS sequence"/>
</dbReference>
<accession>A0ABT7PKU9</accession>
<dbReference type="EMBL" id="JASZZN010000012">
    <property type="protein sequence ID" value="MDM4017095.1"/>
    <property type="molecule type" value="Genomic_DNA"/>
</dbReference>
<dbReference type="PANTHER" id="PTHR39963:SF1">
    <property type="entry name" value="MNMC-LIKE METHYLTRANSFERASE DOMAIN-CONTAINING PROTEIN"/>
    <property type="match status" value="1"/>
</dbReference>
<dbReference type="InterPro" id="IPR047785">
    <property type="entry name" value="tRNA_MNMC2"/>
</dbReference>
<reference evidence="2 3" key="1">
    <citation type="submission" date="2023-06" db="EMBL/GenBank/DDBJ databases">
        <title>Roseiconus lacunae JC819 isolated from Gulf of Mannar region, Tamil Nadu.</title>
        <authorList>
            <person name="Pk S."/>
            <person name="Ch S."/>
            <person name="Ch V.R."/>
        </authorList>
    </citation>
    <scope>NUCLEOTIDE SEQUENCE [LARGE SCALE GENOMIC DNA]</scope>
    <source>
        <strain evidence="2 3">JC819</strain>
    </source>
</reference>
<dbReference type="PANTHER" id="PTHR39963">
    <property type="entry name" value="SLL0983 PROTEIN"/>
    <property type="match status" value="1"/>
</dbReference>
<evidence type="ECO:0000259" key="1">
    <source>
        <dbReference type="Pfam" id="PF05430"/>
    </source>
</evidence>
<dbReference type="InterPro" id="IPR029063">
    <property type="entry name" value="SAM-dependent_MTases_sf"/>
</dbReference>
<gene>
    <name evidence="2" type="primary">mnmD</name>
    <name evidence="2" type="ORF">QTN89_16735</name>
</gene>
<organism evidence="2 3">
    <name type="scientific">Roseiconus lacunae</name>
    <dbReference type="NCBI Taxonomy" id="2605694"/>
    <lineage>
        <taxon>Bacteria</taxon>
        <taxon>Pseudomonadati</taxon>
        <taxon>Planctomycetota</taxon>
        <taxon>Planctomycetia</taxon>
        <taxon>Pirellulales</taxon>
        <taxon>Pirellulaceae</taxon>
        <taxon>Roseiconus</taxon>
    </lineage>
</organism>
<feature type="domain" description="MnmC-like methyltransferase" evidence="1">
    <location>
        <begin position="149"/>
        <end position="242"/>
    </location>
</feature>
<comment type="caution">
    <text evidence="2">The sequence shown here is derived from an EMBL/GenBank/DDBJ whole genome shotgun (WGS) entry which is preliminary data.</text>
</comment>
<evidence type="ECO:0000313" key="3">
    <source>
        <dbReference type="Proteomes" id="UP001239462"/>
    </source>
</evidence>
<dbReference type="SUPFAM" id="SSF53335">
    <property type="entry name" value="S-adenosyl-L-methionine-dependent methyltransferases"/>
    <property type="match status" value="1"/>
</dbReference>